<proteinExistence type="predicted"/>
<keyword evidence="2" id="KW-0614">Plasmid</keyword>
<dbReference type="EMBL" id="BA000013">
    <property type="protein sequence ID" value="BAB54966.1"/>
    <property type="molecule type" value="Genomic_DNA"/>
</dbReference>
<dbReference type="PATRIC" id="fig|266835.9.peg.7124"/>
<protein>
    <submittedName>
        <fullName evidence="2">Mll9355 protein</fullName>
    </submittedName>
</protein>
<gene>
    <name evidence="2" type="ordered locus">mll9355</name>
</gene>
<evidence type="ECO:0000256" key="1">
    <source>
        <dbReference type="SAM" id="MobiDB-lite"/>
    </source>
</evidence>
<evidence type="ECO:0000313" key="3">
    <source>
        <dbReference type="Proteomes" id="UP000000552"/>
    </source>
</evidence>
<evidence type="ECO:0000313" key="2">
    <source>
        <dbReference type="EMBL" id="BAB54966.1"/>
    </source>
</evidence>
<sequence>MTIEPIRLPDAATVEAVLAGLDPTSADTDLALALTQTFPGFPFTAAAVDDFYWRGDARTILSADGTRLGDHRVWVERELAALGGNLTAFWNRHRSGDQKFTEWRGTSVFAFARTGRGVADFVQISRGRDVEYLAGSVVDPDYRPYSADDLFDPSWVRREPDTDAPVLAGPVYRLRGRTGGGIVHMKSFLARRTRIEAEQRQAQRPEAGLIREVGPDSARDTPSMYANPEWFDFVPRENRFFADWERPSASVERIFDHWAFDIHDLEHRGRREIGFIPRPLKMPRREAAVGRRRFGAPPDGGDRGGRRRDWPALRVVLSDDARALGRSGRRRRDR</sequence>
<dbReference type="Proteomes" id="UP000000552">
    <property type="component" value="Plasmid pMLa"/>
</dbReference>
<geneLocation type="plasmid" evidence="2 3">
    <name>pMLa</name>
</geneLocation>
<accession>Q981I9</accession>
<dbReference type="KEGG" id="mlo:mll9355"/>
<reference evidence="2 3" key="1">
    <citation type="journal article" date="2000" name="DNA Res.">
        <title>Complete genome structure of the nitrogen-fixing symbiotic bacterium Mesorhizobium loti.</title>
        <authorList>
            <person name="Kaneko T."/>
            <person name="Nakamura Y."/>
            <person name="Sato S."/>
            <person name="Asamizu E."/>
            <person name="Kato T."/>
            <person name="Sasamoto S."/>
            <person name="Watanabe A."/>
            <person name="Idesawa K."/>
            <person name="Ishikawa A."/>
            <person name="Kawashima K."/>
            <person name="Kimura T."/>
            <person name="Kishida Y."/>
            <person name="Kiyokawa C."/>
            <person name="Kohara M."/>
            <person name="Matsumoto M."/>
            <person name="Matsuno A."/>
            <person name="Mochizuki Y."/>
            <person name="Nakayama S."/>
            <person name="Nakazaki N."/>
            <person name="Shimpo S."/>
            <person name="Sugimoto M."/>
            <person name="Takeuchi C."/>
            <person name="Yamada M."/>
            <person name="Tabata S."/>
        </authorList>
    </citation>
    <scope>NUCLEOTIDE SEQUENCE [LARGE SCALE GENOMIC DNA]</scope>
    <source>
        <strain evidence="3">LMG 29417 / CECT 9101 / MAFF 303099</strain>
        <plasmid evidence="2 3">pMLa</plasmid>
    </source>
</reference>
<dbReference type="AlphaFoldDB" id="Q981I9"/>
<dbReference type="HOGENOM" id="CLU_075253_0_0_5"/>
<feature type="region of interest" description="Disordered" evidence="1">
    <location>
        <begin position="289"/>
        <end position="308"/>
    </location>
</feature>
<organism evidence="2 3">
    <name type="scientific">Mesorhizobium japonicum (strain LMG 29417 / CECT 9101 / MAFF 303099)</name>
    <name type="common">Mesorhizobium loti (strain MAFF 303099)</name>
    <dbReference type="NCBI Taxonomy" id="266835"/>
    <lineage>
        <taxon>Bacteria</taxon>
        <taxon>Pseudomonadati</taxon>
        <taxon>Pseudomonadota</taxon>
        <taxon>Alphaproteobacteria</taxon>
        <taxon>Hyphomicrobiales</taxon>
        <taxon>Phyllobacteriaceae</taxon>
        <taxon>Mesorhizobium</taxon>
    </lineage>
</organism>
<name>Q981I9_RHILO</name>